<dbReference type="SMART" id="SM00267">
    <property type="entry name" value="GGDEF"/>
    <property type="match status" value="1"/>
</dbReference>
<evidence type="ECO:0000256" key="1">
    <source>
        <dbReference type="ARBA" id="ARBA00012528"/>
    </source>
</evidence>
<feature type="transmembrane region" description="Helical" evidence="3">
    <location>
        <begin position="49"/>
        <end position="67"/>
    </location>
</feature>
<accession>A0ABU9CN75</accession>
<keyword evidence="5" id="KW-0808">Transferase</keyword>
<dbReference type="NCBIfam" id="TIGR00254">
    <property type="entry name" value="GGDEF"/>
    <property type="match status" value="1"/>
</dbReference>
<keyword evidence="3" id="KW-0472">Membrane</keyword>
<evidence type="ECO:0000313" key="6">
    <source>
        <dbReference type="Proteomes" id="UP001365405"/>
    </source>
</evidence>
<dbReference type="InterPro" id="IPR050469">
    <property type="entry name" value="Diguanylate_Cyclase"/>
</dbReference>
<evidence type="ECO:0000256" key="3">
    <source>
        <dbReference type="SAM" id="Phobius"/>
    </source>
</evidence>
<feature type="domain" description="GGDEF" evidence="4">
    <location>
        <begin position="234"/>
        <end position="366"/>
    </location>
</feature>
<dbReference type="Pfam" id="PF00990">
    <property type="entry name" value="GGDEF"/>
    <property type="match status" value="1"/>
</dbReference>
<feature type="transmembrane region" description="Helical" evidence="3">
    <location>
        <begin position="129"/>
        <end position="147"/>
    </location>
</feature>
<organism evidence="5 6">
    <name type="scientific">Pseudaquabacterium inlustre</name>
    <dbReference type="NCBI Taxonomy" id="2984192"/>
    <lineage>
        <taxon>Bacteria</taxon>
        <taxon>Pseudomonadati</taxon>
        <taxon>Pseudomonadota</taxon>
        <taxon>Betaproteobacteria</taxon>
        <taxon>Burkholderiales</taxon>
        <taxon>Sphaerotilaceae</taxon>
        <taxon>Pseudaquabacterium</taxon>
    </lineage>
</organism>
<comment type="catalytic activity">
    <reaction evidence="2">
        <text>2 GTP = 3',3'-c-di-GMP + 2 diphosphate</text>
        <dbReference type="Rhea" id="RHEA:24898"/>
        <dbReference type="ChEBI" id="CHEBI:33019"/>
        <dbReference type="ChEBI" id="CHEBI:37565"/>
        <dbReference type="ChEBI" id="CHEBI:58805"/>
        <dbReference type="EC" id="2.7.7.65"/>
    </reaction>
</comment>
<evidence type="ECO:0000256" key="2">
    <source>
        <dbReference type="ARBA" id="ARBA00034247"/>
    </source>
</evidence>
<dbReference type="Gene3D" id="3.30.70.270">
    <property type="match status" value="1"/>
</dbReference>
<dbReference type="CDD" id="cd01949">
    <property type="entry name" value="GGDEF"/>
    <property type="match status" value="1"/>
</dbReference>
<comment type="caution">
    <text evidence="5">The sequence shown here is derived from an EMBL/GenBank/DDBJ whole genome shotgun (WGS) entry which is preliminary data.</text>
</comment>
<dbReference type="PROSITE" id="PS50887">
    <property type="entry name" value="GGDEF"/>
    <property type="match status" value="1"/>
</dbReference>
<dbReference type="EC" id="2.7.7.65" evidence="1"/>
<keyword evidence="3" id="KW-1133">Transmembrane helix</keyword>
<gene>
    <name evidence="5" type="ORF">AACH10_23660</name>
</gene>
<dbReference type="InterPro" id="IPR000160">
    <property type="entry name" value="GGDEF_dom"/>
</dbReference>
<evidence type="ECO:0000259" key="4">
    <source>
        <dbReference type="PROSITE" id="PS50887"/>
    </source>
</evidence>
<feature type="transmembrane region" description="Helical" evidence="3">
    <location>
        <begin position="21"/>
        <end position="43"/>
    </location>
</feature>
<dbReference type="SUPFAM" id="SSF55073">
    <property type="entry name" value="Nucleotide cyclase"/>
    <property type="match status" value="1"/>
</dbReference>
<dbReference type="EMBL" id="JBBUTH010000011">
    <property type="protein sequence ID" value="MEK8053273.1"/>
    <property type="molecule type" value="Genomic_DNA"/>
</dbReference>
<dbReference type="Proteomes" id="UP001365405">
    <property type="component" value="Unassembled WGS sequence"/>
</dbReference>
<feature type="transmembrane region" description="Helical" evidence="3">
    <location>
        <begin position="159"/>
        <end position="180"/>
    </location>
</feature>
<dbReference type="GO" id="GO:0052621">
    <property type="term" value="F:diguanylate cyclase activity"/>
    <property type="evidence" value="ECO:0007669"/>
    <property type="project" value="UniProtKB-EC"/>
</dbReference>
<keyword evidence="3" id="KW-0812">Transmembrane</keyword>
<dbReference type="InterPro" id="IPR043128">
    <property type="entry name" value="Rev_trsase/Diguanyl_cyclase"/>
</dbReference>
<proteinExistence type="predicted"/>
<protein>
    <recommendedName>
        <fullName evidence="1">diguanylate cyclase</fullName>
        <ecNumber evidence="1">2.7.7.65</ecNumber>
    </recommendedName>
</protein>
<sequence length="366" mass="38577">MSLSRLVLGESPHQRVRASQTLLAIGIFVLGAVAQGIGAAAGFIDPVALAWLVAYTLLGSLGFYALVRSGLNLHLGTDPSLTLPQALFAISSVSASYAIAGPLRGALLALLLLVILFGIFSLRPAQARLLAAAGFAGLAAAVAWRTLGPGPRYPLLMEGLHLLLAATVLSATSVLAIRLGRMRARLSAQKADLTEALQLNRELATRDMLTGLLNRRAMTELLAQVAQRPPRSAGPLVLALLDIDHFKRINDRHGHQVGDAVLQRFADLARAELRTSDALARWGGEEFLLLLPGTPLAAAETVLARLRERIAGADFGAIVPGLTVSFSAGVSLCAAGEDGDRAIERADQALYRAKHAGRNRVELAAA</sequence>
<evidence type="ECO:0000313" key="5">
    <source>
        <dbReference type="EMBL" id="MEK8053273.1"/>
    </source>
</evidence>
<dbReference type="InterPro" id="IPR029787">
    <property type="entry name" value="Nucleotide_cyclase"/>
</dbReference>
<feature type="transmembrane region" description="Helical" evidence="3">
    <location>
        <begin position="79"/>
        <end position="99"/>
    </location>
</feature>
<keyword evidence="6" id="KW-1185">Reference proteome</keyword>
<reference evidence="5 6" key="1">
    <citation type="submission" date="2024-04" db="EMBL/GenBank/DDBJ databases">
        <title>Novel species of the genus Ideonella isolated from streams.</title>
        <authorList>
            <person name="Lu H."/>
        </authorList>
    </citation>
    <scope>NUCLEOTIDE SEQUENCE [LARGE SCALE GENOMIC DNA]</scope>
    <source>
        <strain evidence="5 6">DXS22W</strain>
    </source>
</reference>
<name>A0ABU9CN75_9BURK</name>
<feature type="transmembrane region" description="Helical" evidence="3">
    <location>
        <begin position="105"/>
        <end position="122"/>
    </location>
</feature>
<dbReference type="PANTHER" id="PTHR45138:SF9">
    <property type="entry name" value="DIGUANYLATE CYCLASE DGCM-RELATED"/>
    <property type="match status" value="1"/>
</dbReference>
<dbReference type="RefSeq" id="WP_341413014.1">
    <property type="nucleotide sequence ID" value="NZ_JBBUTH010000011.1"/>
</dbReference>
<dbReference type="PANTHER" id="PTHR45138">
    <property type="entry name" value="REGULATORY COMPONENTS OF SENSORY TRANSDUCTION SYSTEM"/>
    <property type="match status" value="1"/>
</dbReference>
<keyword evidence="5" id="KW-0548">Nucleotidyltransferase</keyword>